<protein>
    <submittedName>
        <fullName evidence="1">Uncharacterized protein</fullName>
    </submittedName>
</protein>
<proteinExistence type="predicted"/>
<reference evidence="1" key="1">
    <citation type="journal article" date="2022" name="bioRxiv">
        <title>Sequencing and chromosome-scale assembly of the giantPleurodeles waltlgenome.</title>
        <authorList>
            <person name="Brown T."/>
            <person name="Elewa A."/>
            <person name="Iarovenko S."/>
            <person name="Subramanian E."/>
            <person name="Araus A.J."/>
            <person name="Petzold A."/>
            <person name="Susuki M."/>
            <person name="Suzuki K.-i.T."/>
            <person name="Hayashi T."/>
            <person name="Toyoda A."/>
            <person name="Oliveira C."/>
            <person name="Osipova E."/>
            <person name="Leigh N.D."/>
            <person name="Simon A."/>
            <person name="Yun M.H."/>
        </authorList>
    </citation>
    <scope>NUCLEOTIDE SEQUENCE</scope>
    <source>
        <strain evidence="1">20211129_DDA</strain>
        <tissue evidence="1">Liver</tissue>
    </source>
</reference>
<dbReference type="Proteomes" id="UP001066276">
    <property type="component" value="Chromosome 4_2"/>
</dbReference>
<dbReference type="EMBL" id="JANPWB010000008">
    <property type="protein sequence ID" value="KAJ1164052.1"/>
    <property type="molecule type" value="Genomic_DNA"/>
</dbReference>
<evidence type="ECO:0000313" key="1">
    <source>
        <dbReference type="EMBL" id="KAJ1164052.1"/>
    </source>
</evidence>
<organism evidence="1 2">
    <name type="scientific">Pleurodeles waltl</name>
    <name type="common">Iberian ribbed newt</name>
    <dbReference type="NCBI Taxonomy" id="8319"/>
    <lineage>
        <taxon>Eukaryota</taxon>
        <taxon>Metazoa</taxon>
        <taxon>Chordata</taxon>
        <taxon>Craniata</taxon>
        <taxon>Vertebrata</taxon>
        <taxon>Euteleostomi</taxon>
        <taxon>Amphibia</taxon>
        <taxon>Batrachia</taxon>
        <taxon>Caudata</taxon>
        <taxon>Salamandroidea</taxon>
        <taxon>Salamandridae</taxon>
        <taxon>Pleurodelinae</taxon>
        <taxon>Pleurodeles</taxon>
    </lineage>
</organism>
<dbReference type="AlphaFoldDB" id="A0AAV7SIY3"/>
<comment type="caution">
    <text evidence="1">The sequence shown here is derived from an EMBL/GenBank/DDBJ whole genome shotgun (WGS) entry which is preliminary data.</text>
</comment>
<keyword evidence="2" id="KW-1185">Reference proteome</keyword>
<evidence type="ECO:0000313" key="2">
    <source>
        <dbReference type="Proteomes" id="UP001066276"/>
    </source>
</evidence>
<sequence length="107" mass="12350">MVDTLRPFKFRVREYYVDGANCARRLALFLSSVGARVTSMDRYMACVVSKLSATLEYIRKMLAPPSERSQREFGDWSRGIPKWKTWWDAKTRCLSCQASCQQSVVSL</sequence>
<name>A0AAV7SIY3_PLEWA</name>
<gene>
    <name evidence="1" type="ORF">NDU88_004499</name>
</gene>
<accession>A0AAV7SIY3</accession>